<evidence type="ECO:0000256" key="1">
    <source>
        <dbReference type="ARBA" id="ARBA00011738"/>
    </source>
</evidence>
<dbReference type="PANTHER" id="PTHR21221:SF1">
    <property type="entry name" value="UREIDOGLYCOLATE LYASE"/>
    <property type="match status" value="1"/>
</dbReference>
<dbReference type="RefSeq" id="WP_378227903.1">
    <property type="nucleotide sequence ID" value="NZ_JBHSLL010000012.1"/>
</dbReference>
<dbReference type="GO" id="GO:0016829">
    <property type="term" value="F:lyase activity"/>
    <property type="evidence" value="ECO:0007669"/>
    <property type="project" value="UniProtKB-KW"/>
</dbReference>
<sequence length="172" mass="19134">MSRTLTAKALTRENFADFGDVLDTDWHNHYPINQGKCQRYHDLAKVEAGGPNGRVLLSIFCGTPYDFPLKLAMVERHPLGSQAFMPLSPRPFLVVVCPDGREGPGTPQAFITAPGQGINYHRNVWHGVLTPIGAKQDFIVIDRGGDGDNIEEFYFSQPYEVRLPEGFESTKA</sequence>
<dbReference type="Pfam" id="PF04115">
    <property type="entry name" value="Ureidogly_lyase"/>
    <property type="match status" value="1"/>
</dbReference>
<comment type="similarity">
    <text evidence="5">Belongs to the ureidoglycolate lyase family.</text>
</comment>
<keyword evidence="3 5" id="KW-0456">Lyase</keyword>
<comment type="caution">
    <text evidence="6">The sequence shown here is derived from an EMBL/GenBank/DDBJ whole genome shotgun (WGS) entry which is preliminary data.</text>
</comment>
<comment type="cofactor">
    <cofactor evidence="5">
        <name>Ni(2+)</name>
        <dbReference type="ChEBI" id="CHEBI:49786"/>
    </cofactor>
</comment>
<dbReference type="NCBIfam" id="NF009932">
    <property type="entry name" value="PRK13395.1"/>
    <property type="match status" value="1"/>
</dbReference>
<protein>
    <recommendedName>
        <fullName evidence="5">Ureidoglycolate lyase</fullName>
        <ecNumber evidence="5">4.3.2.3</ecNumber>
    </recommendedName>
    <alternativeName>
        <fullName evidence="5">Ureidoglycolatase</fullName>
    </alternativeName>
</protein>
<dbReference type="PIRSF" id="PIRSF017306">
    <property type="entry name" value="Ureidogly_hydro"/>
    <property type="match status" value="1"/>
</dbReference>
<dbReference type="InterPro" id="IPR007247">
    <property type="entry name" value="Ureidogly_lyase"/>
</dbReference>
<evidence type="ECO:0000256" key="4">
    <source>
        <dbReference type="ARBA" id="ARBA00047684"/>
    </source>
</evidence>
<dbReference type="CDD" id="cd20298">
    <property type="entry name" value="cupin_UAH"/>
    <property type="match status" value="1"/>
</dbReference>
<dbReference type="SUPFAM" id="SSF51182">
    <property type="entry name" value="RmlC-like cupins"/>
    <property type="match status" value="1"/>
</dbReference>
<dbReference type="InterPro" id="IPR023525">
    <property type="entry name" value="Ureidogly_lyase_bac"/>
</dbReference>
<dbReference type="InterPro" id="IPR011051">
    <property type="entry name" value="RmlC_Cupin_sf"/>
</dbReference>
<comment type="function">
    <text evidence="5">Catalyzes the catabolism of the allantoin degradation intermediate (S)-ureidoglycolate, generating urea and glyoxylate. Involved in the utilization of allantoin as nitrogen source.</text>
</comment>
<dbReference type="PANTHER" id="PTHR21221">
    <property type="entry name" value="UREIDOGLYCOLATE HYDROLASE"/>
    <property type="match status" value="1"/>
</dbReference>
<evidence type="ECO:0000256" key="2">
    <source>
        <dbReference type="ARBA" id="ARBA00022631"/>
    </source>
</evidence>
<evidence type="ECO:0000256" key="5">
    <source>
        <dbReference type="HAMAP-Rule" id="MF_00616"/>
    </source>
</evidence>
<dbReference type="EC" id="4.3.2.3" evidence="5"/>
<evidence type="ECO:0000256" key="3">
    <source>
        <dbReference type="ARBA" id="ARBA00023239"/>
    </source>
</evidence>
<comment type="pathway">
    <text evidence="5">Nitrogen metabolism; (S)-allantoin degradation.</text>
</comment>
<dbReference type="InterPro" id="IPR047233">
    <property type="entry name" value="UAH_cupin"/>
</dbReference>
<dbReference type="InterPro" id="IPR024060">
    <property type="entry name" value="Ureidoglycolate_lyase_dom_sf"/>
</dbReference>
<evidence type="ECO:0000313" key="6">
    <source>
        <dbReference type="EMBL" id="MFC5385042.1"/>
    </source>
</evidence>
<proteinExistence type="inferred from homology"/>
<dbReference type="Gene3D" id="2.60.120.480">
    <property type="entry name" value="Ureidoglycolate hydrolase"/>
    <property type="match status" value="1"/>
</dbReference>
<keyword evidence="7" id="KW-1185">Reference proteome</keyword>
<gene>
    <name evidence="5" type="primary">allA</name>
    <name evidence="6" type="ORF">ACFPLB_03580</name>
</gene>
<comment type="catalytic activity">
    <reaction evidence="4 5">
        <text>(S)-ureidoglycolate = urea + glyoxylate</text>
        <dbReference type="Rhea" id="RHEA:11304"/>
        <dbReference type="ChEBI" id="CHEBI:16199"/>
        <dbReference type="ChEBI" id="CHEBI:36655"/>
        <dbReference type="ChEBI" id="CHEBI:57296"/>
        <dbReference type="EC" id="4.3.2.3"/>
    </reaction>
</comment>
<name>A0ABW0GTS2_9HYPH</name>
<keyword evidence="2 5" id="KW-0659">Purine metabolism</keyword>
<evidence type="ECO:0000313" key="7">
    <source>
        <dbReference type="Proteomes" id="UP001596016"/>
    </source>
</evidence>
<comment type="subunit">
    <text evidence="1 5">Homodimer.</text>
</comment>
<organism evidence="6 7">
    <name type="scientific">Aquamicrobium segne</name>
    <dbReference type="NCBI Taxonomy" id="469547"/>
    <lineage>
        <taxon>Bacteria</taxon>
        <taxon>Pseudomonadati</taxon>
        <taxon>Pseudomonadota</taxon>
        <taxon>Alphaproteobacteria</taxon>
        <taxon>Hyphomicrobiales</taxon>
        <taxon>Phyllobacteriaceae</taxon>
        <taxon>Aquamicrobium</taxon>
    </lineage>
</organism>
<reference evidence="7" key="1">
    <citation type="journal article" date="2019" name="Int. J. Syst. Evol. Microbiol.">
        <title>The Global Catalogue of Microorganisms (GCM) 10K type strain sequencing project: providing services to taxonomists for standard genome sequencing and annotation.</title>
        <authorList>
            <consortium name="The Broad Institute Genomics Platform"/>
            <consortium name="The Broad Institute Genome Sequencing Center for Infectious Disease"/>
            <person name="Wu L."/>
            <person name="Ma J."/>
        </authorList>
    </citation>
    <scope>NUCLEOTIDE SEQUENCE [LARGE SCALE GENOMIC DNA]</scope>
    <source>
        <strain evidence="7">CGMCC 4.1415</strain>
    </source>
</reference>
<accession>A0ABW0GTS2</accession>
<dbReference type="Proteomes" id="UP001596016">
    <property type="component" value="Unassembled WGS sequence"/>
</dbReference>
<dbReference type="HAMAP" id="MF_00616">
    <property type="entry name" value="Ureidogly_lyase"/>
    <property type="match status" value="1"/>
</dbReference>
<dbReference type="EMBL" id="JBHSLL010000012">
    <property type="protein sequence ID" value="MFC5385042.1"/>
    <property type="molecule type" value="Genomic_DNA"/>
</dbReference>